<reference evidence="3 4" key="1">
    <citation type="submission" date="2019-12" db="EMBL/GenBank/DDBJ databases">
        <authorList>
            <person name="Floudas D."/>
            <person name="Bentzer J."/>
            <person name="Ahren D."/>
            <person name="Johansson T."/>
            <person name="Persson P."/>
            <person name="Tunlid A."/>
        </authorList>
    </citation>
    <scope>NUCLEOTIDE SEQUENCE [LARGE SCALE GENOMIC DNA]</scope>
    <source>
        <strain evidence="3 4">CBS 102.39</strain>
    </source>
</reference>
<evidence type="ECO:0000313" key="4">
    <source>
        <dbReference type="Proteomes" id="UP000521872"/>
    </source>
</evidence>
<gene>
    <name evidence="3" type="ORF">D9613_005626</name>
</gene>
<proteinExistence type="predicted"/>
<feature type="transmembrane region" description="Helical" evidence="2">
    <location>
        <begin position="113"/>
        <end position="140"/>
    </location>
</feature>
<comment type="caution">
    <text evidence="3">The sequence shown here is derived from an EMBL/GenBank/DDBJ whole genome shotgun (WGS) entry which is preliminary data.</text>
</comment>
<evidence type="ECO:0000256" key="2">
    <source>
        <dbReference type="SAM" id="Phobius"/>
    </source>
</evidence>
<dbReference type="AlphaFoldDB" id="A0A8H4QU21"/>
<name>A0A8H4QU21_9AGAR</name>
<keyword evidence="2" id="KW-1133">Transmembrane helix</keyword>
<keyword evidence="2" id="KW-0472">Membrane</keyword>
<protein>
    <submittedName>
        <fullName evidence="3">Uncharacterized protein</fullName>
    </submittedName>
</protein>
<dbReference type="EMBL" id="JAACJL010000030">
    <property type="protein sequence ID" value="KAF4617183.1"/>
    <property type="molecule type" value="Genomic_DNA"/>
</dbReference>
<dbReference type="Proteomes" id="UP000521872">
    <property type="component" value="Unassembled WGS sequence"/>
</dbReference>
<evidence type="ECO:0000313" key="3">
    <source>
        <dbReference type="EMBL" id="KAF4617183.1"/>
    </source>
</evidence>
<keyword evidence="4" id="KW-1185">Reference proteome</keyword>
<evidence type="ECO:0000256" key="1">
    <source>
        <dbReference type="SAM" id="MobiDB-lite"/>
    </source>
</evidence>
<feature type="transmembrane region" description="Helical" evidence="2">
    <location>
        <begin position="262"/>
        <end position="289"/>
    </location>
</feature>
<feature type="region of interest" description="Disordered" evidence="1">
    <location>
        <begin position="29"/>
        <end position="51"/>
    </location>
</feature>
<organism evidence="3 4">
    <name type="scientific">Agrocybe pediades</name>
    <dbReference type="NCBI Taxonomy" id="84607"/>
    <lineage>
        <taxon>Eukaryota</taxon>
        <taxon>Fungi</taxon>
        <taxon>Dikarya</taxon>
        <taxon>Basidiomycota</taxon>
        <taxon>Agaricomycotina</taxon>
        <taxon>Agaricomycetes</taxon>
        <taxon>Agaricomycetidae</taxon>
        <taxon>Agaricales</taxon>
        <taxon>Agaricineae</taxon>
        <taxon>Strophariaceae</taxon>
        <taxon>Agrocybe</taxon>
    </lineage>
</organism>
<feature type="region of interest" description="Disordered" evidence="1">
    <location>
        <begin position="561"/>
        <end position="604"/>
    </location>
</feature>
<keyword evidence="2" id="KW-0812">Transmembrane</keyword>
<sequence length="604" mass="66353">MADQKPEIVCDRSTLCLFGKPASHCSKSDINMGTSRTPSSPHKNPVYASNKQKPNYQQYNNHYQHQHHRLPVMFEFLERQLTYFLIPSYHLLQARLRATTVINAHAFLTPLSILLIGYGVSITALVCAVVEMIALVIFVFTYGVEGTVMNDTLPFLFSRLRIIVRFLYVAIASHVSPASKPTIYLESAFIARPAPESRPGLSLLHIPHQFFTFLFGEDYLASTILYIKTLPCRVGNYAVRQTEKKILQPCGRMLEKTKKDPILAFMFRVTLPLFAISVFWTSVVAAVFLACALDLATKMGNKHRGLFIEGILETEDVDITLLSIAQEDDSSSTLSIMDATLFSFDDGVFKVEGSSDDVAAVVEKVDEATVVVKDVVCQDVEEEVFEDAIEGVLVEEDVEEVIEVVTKEEVEVQVKEDVLEATAKVEISKEADEVVKMEEEAVVEKEAVVSAVEEPGPAVMGGRVGEKVLVLGELNGAEPPSASGLLEKKVGHEKVCAAGQTTRLTPFAAPFVPKFVRKPVPIPAPVVHSQSTFDLPPPPIPTGQSTPAHWAPARTVSIVLEAPRRRGGRARKATEGADGATASKGLSRKERHKKLMGLTAKDRS</sequence>
<accession>A0A8H4QU21</accession>